<sequence length="487" mass="55707">MAMFTDEKLLNLLLQYNPWWRGIQMSEKSAPPHRRFAFYEAKKLLEHPDLRRFVIISGARRVGKTTIMYQLISELLAKGVSVRNIVYLSFDNPILKLGGFEGVLRAYENAYSTEGEVYFFFDEVQYAEDWEVWVKVLFDSRPHLKLVATGSASPTLEKGSTDSGVGRWSVLRVPTLSFYEYCDLLEISARPQLPKGIRPTQLYKMDKGDLTDLMNKLSPLQQHFNRYLTVGGFPELALSRDDALAQRMLREDVVDKVIKRDVLTLFNVRNPLQLEKVFLYLCMHSSSIINVTTMCKELDEMNKSTLTSYIHFLKEANLIYISDPIGVDGKGILKGRSKIYVADAAIRNAVLMLEDVITIPEEMGIMVETAVYKHVAAFYYTSNAQVGYYRRLKENEKEVDVVVELPLGRLLCEVKYRENTHVKETDAIIELTNDEKAKVQGSLIITKRAEDYGVTQHHSRIPVVRIPAPAFLYLLGNAEKEGYTARM</sequence>
<organism evidence="3 4">
    <name type="scientific">Cohnella silvisoli</name>
    <dbReference type="NCBI Taxonomy" id="2873699"/>
    <lineage>
        <taxon>Bacteria</taxon>
        <taxon>Bacillati</taxon>
        <taxon>Bacillota</taxon>
        <taxon>Bacilli</taxon>
        <taxon>Bacillales</taxon>
        <taxon>Paenibacillaceae</taxon>
        <taxon>Cohnella</taxon>
    </lineage>
</organism>
<proteinExistence type="predicted"/>
<evidence type="ECO:0000259" key="2">
    <source>
        <dbReference type="Pfam" id="PF13635"/>
    </source>
</evidence>
<accession>A0ABV1KLP6</accession>
<dbReference type="PANTHER" id="PTHR33295">
    <property type="entry name" value="ATPASE"/>
    <property type="match status" value="1"/>
</dbReference>
<dbReference type="InterPro" id="IPR041682">
    <property type="entry name" value="AAA_14"/>
</dbReference>
<dbReference type="InterPro" id="IPR025420">
    <property type="entry name" value="DUF4143"/>
</dbReference>
<dbReference type="Pfam" id="PF13173">
    <property type="entry name" value="AAA_14"/>
    <property type="match status" value="1"/>
</dbReference>
<evidence type="ECO:0000313" key="4">
    <source>
        <dbReference type="Proteomes" id="UP001493487"/>
    </source>
</evidence>
<dbReference type="PANTHER" id="PTHR33295:SF8">
    <property type="entry name" value="AAA+ ATPASE DOMAIN-CONTAINING PROTEIN"/>
    <property type="match status" value="1"/>
</dbReference>
<dbReference type="SUPFAM" id="SSF52540">
    <property type="entry name" value="P-loop containing nucleoside triphosphate hydrolases"/>
    <property type="match status" value="1"/>
</dbReference>
<feature type="domain" description="DUF4143" evidence="2">
    <location>
        <begin position="259"/>
        <end position="417"/>
    </location>
</feature>
<dbReference type="RefSeq" id="WP_232182652.1">
    <property type="nucleotide sequence ID" value="NZ_JAIOAP010000001.1"/>
</dbReference>
<evidence type="ECO:0000313" key="3">
    <source>
        <dbReference type="EMBL" id="MEQ4481025.1"/>
    </source>
</evidence>
<gene>
    <name evidence="3" type="ORF">QJS35_01310</name>
</gene>
<feature type="domain" description="AAA" evidence="1">
    <location>
        <begin position="51"/>
        <end position="182"/>
    </location>
</feature>
<dbReference type="Pfam" id="PF13635">
    <property type="entry name" value="DUF4143"/>
    <property type="match status" value="1"/>
</dbReference>
<protein>
    <submittedName>
        <fullName evidence="3">ATP-binding protein</fullName>
    </submittedName>
</protein>
<reference evidence="3 4" key="1">
    <citation type="journal article" date="2023" name="Genome Announc.">
        <title>Pan-Genome Analyses of the Genus Cohnella and Proposal of the Novel Species Cohnella silvisoli sp. nov., Isolated from Forest Soil.</title>
        <authorList>
            <person name="Wang C."/>
            <person name="Mao L."/>
            <person name="Bao G."/>
            <person name="Zhu H."/>
        </authorList>
    </citation>
    <scope>NUCLEOTIDE SEQUENCE [LARGE SCALE GENOMIC DNA]</scope>
    <source>
        <strain evidence="3 4">NL03-T5-1</strain>
    </source>
</reference>
<evidence type="ECO:0000259" key="1">
    <source>
        <dbReference type="Pfam" id="PF13173"/>
    </source>
</evidence>
<keyword evidence="4" id="KW-1185">Reference proteome</keyword>
<dbReference type="InterPro" id="IPR027417">
    <property type="entry name" value="P-loop_NTPase"/>
</dbReference>
<keyword evidence="3" id="KW-0067">ATP-binding</keyword>
<comment type="caution">
    <text evidence="3">The sequence shown here is derived from an EMBL/GenBank/DDBJ whole genome shotgun (WGS) entry which is preliminary data.</text>
</comment>
<keyword evidence="3" id="KW-0547">Nucleotide-binding</keyword>
<name>A0ABV1KLP6_9BACL</name>
<dbReference type="Proteomes" id="UP001493487">
    <property type="component" value="Unassembled WGS sequence"/>
</dbReference>
<dbReference type="GO" id="GO:0005524">
    <property type="term" value="F:ATP binding"/>
    <property type="evidence" value="ECO:0007669"/>
    <property type="project" value="UniProtKB-KW"/>
</dbReference>
<dbReference type="EMBL" id="JASKHM010000001">
    <property type="protein sequence ID" value="MEQ4481025.1"/>
    <property type="molecule type" value="Genomic_DNA"/>
</dbReference>